<evidence type="ECO:0000313" key="4">
    <source>
        <dbReference type="Proteomes" id="UP000813427"/>
    </source>
</evidence>
<dbReference type="InterPro" id="IPR040025">
    <property type="entry name" value="Znf622/Rei1/Reh1"/>
</dbReference>
<feature type="compositionally biased region" description="Polar residues" evidence="1">
    <location>
        <begin position="15"/>
        <end position="25"/>
    </location>
</feature>
<evidence type="ECO:0000259" key="2">
    <source>
        <dbReference type="Pfam" id="PF12756"/>
    </source>
</evidence>
<feature type="region of interest" description="Disordered" evidence="1">
    <location>
        <begin position="13"/>
        <end position="37"/>
    </location>
</feature>
<comment type="caution">
    <text evidence="3">The sequence shown here is derived from an EMBL/GenBank/DDBJ whole genome shotgun (WGS) entry which is preliminary data.</text>
</comment>
<reference evidence="3" key="1">
    <citation type="journal article" date="2021" name="Nat. Commun.">
        <title>Genetic determinants of endophytism in the Arabidopsis root mycobiome.</title>
        <authorList>
            <person name="Mesny F."/>
            <person name="Miyauchi S."/>
            <person name="Thiergart T."/>
            <person name="Pickel B."/>
            <person name="Atanasova L."/>
            <person name="Karlsson M."/>
            <person name="Huettel B."/>
            <person name="Barry K.W."/>
            <person name="Haridas S."/>
            <person name="Chen C."/>
            <person name="Bauer D."/>
            <person name="Andreopoulos W."/>
            <person name="Pangilinan J."/>
            <person name="LaButti K."/>
            <person name="Riley R."/>
            <person name="Lipzen A."/>
            <person name="Clum A."/>
            <person name="Drula E."/>
            <person name="Henrissat B."/>
            <person name="Kohler A."/>
            <person name="Grigoriev I.V."/>
            <person name="Martin F.M."/>
            <person name="Hacquard S."/>
        </authorList>
    </citation>
    <scope>NUCLEOTIDE SEQUENCE</scope>
    <source>
        <strain evidence="3">MPI-SDFR-AT-0068</strain>
    </source>
</reference>
<dbReference type="GO" id="GO:0008270">
    <property type="term" value="F:zinc ion binding"/>
    <property type="evidence" value="ECO:0007669"/>
    <property type="project" value="UniProtKB-KW"/>
</dbReference>
<proteinExistence type="predicted"/>
<gene>
    <name evidence="3" type="ORF">BKA59DRAFT_170529</name>
</gene>
<dbReference type="InterPro" id="IPR036236">
    <property type="entry name" value="Znf_C2H2_sf"/>
</dbReference>
<protein>
    <submittedName>
        <fullName evidence="3">C2H2 type zinc-finger-domain-containing protein</fullName>
    </submittedName>
</protein>
<keyword evidence="3" id="KW-0863">Zinc-finger</keyword>
<evidence type="ECO:0000313" key="3">
    <source>
        <dbReference type="EMBL" id="KAH7245243.1"/>
    </source>
</evidence>
<feature type="compositionally biased region" description="Acidic residues" evidence="1">
    <location>
        <begin position="129"/>
        <end position="144"/>
    </location>
</feature>
<feature type="compositionally biased region" description="Basic and acidic residues" evidence="1">
    <location>
        <begin position="273"/>
        <end position="290"/>
    </location>
</feature>
<keyword evidence="4" id="KW-1185">Reference proteome</keyword>
<dbReference type="OrthoDB" id="19329at2759"/>
<keyword evidence="3" id="KW-0479">Metal-binding</keyword>
<dbReference type="Pfam" id="PF12756">
    <property type="entry name" value="zf-C2H2_2"/>
    <property type="match status" value="1"/>
</dbReference>
<dbReference type="InterPro" id="IPR041661">
    <property type="entry name" value="ZN622/Rei1/Reh1_Znf-C2H2"/>
</dbReference>
<name>A0A8K0WCC2_9HYPO</name>
<dbReference type="GO" id="GO:0030687">
    <property type="term" value="C:preribosome, large subunit precursor"/>
    <property type="evidence" value="ECO:0007669"/>
    <property type="project" value="TreeGrafter"/>
</dbReference>
<dbReference type="PANTHER" id="PTHR13182:SF8">
    <property type="entry name" value="CYTOPLASMIC 60S SUBUNIT BIOGENESIS FACTOR ZNF622"/>
    <property type="match status" value="1"/>
</dbReference>
<dbReference type="EMBL" id="JAGPXF010000004">
    <property type="protein sequence ID" value="KAH7245243.1"/>
    <property type="molecule type" value="Genomic_DNA"/>
</dbReference>
<feature type="domain" description="ZN622/Rei1/Reh1 zinc finger C2H2-type" evidence="2">
    <location>
        <begin position="154"/>
        <end position="244"/>
    </location>
</feature>
<sequence>MIFSLIQKEIAGTPGPSNYKPSLSTHSRRPSQTKPSNMADISVVDDQQQQSLRVAQAPSFCRLCDIEMRGLQTWKAHIKSDGHIQKLKRKVGSVEFTPKPPHSTRSTSPRRKRNNGVVDFNQQDRYEQANEDTEDEDEDEDENEISTSEFIPGQCLFCAQDSTTLDDSMKHMVTAHSFNVPFQDLLAVDLETIISYLHFVIHNYRECICCGTRRGTVEGIKHHMLAKGHCRFDISPETEEFYQIPEVENTLTGTQDPSDPVKLPSGKIISHRKHEELRAPRPSPDQKRLNPPEPAEPGTEIAHRRTVNGNNEIVQANEAILAAQLSRLKVTSDRAAQREEKRWRGRLERANNFFALKRFKLDAADGRMGRQF</sequence>
<organism evidence="3 4">
    <name type="scientific">Fusarium tricinctum</name>
    <dbReference type="NCBI Taxonomy" id="61284"/>
    <lineage>
        <taxon>Eukaryota</taxon>
        <taxon>Fungi</taxon>
        <taxon>Dikarya</taxon>
        <taxon>Ascomycota</taxon>
        <taxon>Pezizomycotina</taxon>
        <taxon>Sordariomycetes</taxon>
        <taxon>Hypocreomycetidae</taxon>
        <taxon>Hypocreales</taxon>
        <taxon>Nectriaceae</taxon>
        <taxon>Fusarium</taxon>
        <taxon>Fusarium tricinctum species complex</taxon>
    </lineage>
</organism>
<feature type="region of interest" description="Disordered" evidence="1">
    <location>
        <begin position="249"/>
        <end position="299"/>
    </location>
</feature>
<accession>A0A8K0WCC2</accession>
<feature type="region of interest" description="Disordered" evidence="1">
    <location>
        <begin position="89"/>
        <end position="145"/>
    </location>
</feature>
<keyword evidence="3" id="KW-0862">Zinc</keyword>
<dbReference type="AlphaFoldDB" id="A0A8K0WCC2"/>
<dbReference type="SUPFAM" id="SSF57667">
    <property type="entry name" value="beta-beta-alpha zinc fingers"/>
    <property type="match status" value="1"/>
</dbReference>
<dbReference type="PANTHER" id="PTHR13182">
    <property type="entry name" value="ZINC FINGER PROTEIN 622"/>
    <property type="match status" value="1"/>
</dbReference>
<evidence type="ECO:0000256" key="1">
    <source>
        <dbReference type="SAM" id="MobiDB-lite"/>
    </source>
</evidence>
<dbReference type="Proteomes" id="UP000813427">
    <property type="component" value="Unassembled WGS sequence"/>
</dbReference>
<dbReference type="GO" id="GO:0042273">
    <property type="term" value="P:ribosomal large subunit biogenesis"/>
    <property type="evidence" value="ECO:0007669"/>
    <property type="project" value="TreeGrafter"/>
</dbReference>